<evidence type="ECO:0000313" key="2">
    <source>
        <dbReference type="Proteomes" id="UP000184383"/>
    </source>
</evidence>
<accession>A0A1L9R9T4</accession>
<dbReference type="OrthoDB" id="3219467at2759"/>
<keyword evidence="2" id="KW-1185">Reference proteome</keyword>
<evidence type="ECO:0000313" key="1">
    <source>
        <dbReference type="EMBL" id="OJJ31680.1"/>
    </source>
</evidence>
<dbReference type="VEuPathDB" id="FungiDB:ASPWEDRAFT_747711"/>
<dbReference type="EMBL" id="KV878216">
    <property type="protein sequence ID" value="OJJ31680.1"/>
    <property type="molecule type" value="Genomic_DNA"/>
</dbReference>
<sequence>MSVSTKAQEDLIYLFFQHGSAYNSIWVGDYHGHGDSWEIEHEVPNVEMSIRDSPAVDRYRGRIRIVYQNEQQRGQLWYTILEEVDRRYVWTDPQQVPYSIISLTPNAVVFQGRIHVFYQEAGRNGQLCFVVFNGRSWDYPSKVDLRDAMSMSPSAVVHDNQIYVFYQGPGQNGELRYISLKGSTWHNEAIVPSSVIPKPRSHPLELTPVILA</sequence>
<name>A0A1L9R9T4_ASPWE</name>
<protein>
    <recommendedName>
        <fullName evidence="3">Fucose-specific lectin</fullName>
    </recommendedName>
</protein>
<evidence type="ECO:0008006" key="3">
    <source>
        <dbReference type="Google" id="ProtNLM"/>
    </source>
</evidence>
<dbReference type="AlphaFoldDB" id="A0A1L9R9T4"/>
<dbReference type="GeneID" id="63755364"/>
<gene>
    <name evidence="1" type="ORF">ASPWEDRAFT_747711</name>
</gene>
<organism evidence="1 2">
    <name type="scientific">Aspergillus wentii DTO 134E9</name>
    <dbReference type="NCBI Taxonomy" id="1073089"/>
    <lineage>
        <taxon>Eukaryota</taxon>
        <taxon>Fungi</taxon>
        <taxon>Dikarya</taxon>
        <taxon>Ascomycota</taxon>
        <taxon>Pezizomycotina</taxon>
        <taxon>Eurotiomycetes</taxon>
        <taxon>Eurotiomycetidae</taxon>
        <taxon>Eurotiales</taxon>
        <taxon>Aspergillaceae</taxon>
        <taxon>Aspergillus</taxon>
        <taxon>Aspergillus subgen. Cremei</taxon>
    </lineage>
</organism>
<dbReference type="Proteomes" id="UP000184383">
    <property type="component" value="Unassembled WGS sequence"/>
</dbReference>
<dbReference type="Gene3D" id="2.120.10.70">
    <property type="entry name" value="Fucose-specific lectin"/>
    <property type="match status" value="1"/>
</dbReference>
<reference evidence="2" key="1">
    <citation type="journal article" date="2017" name="Genome Biol.">
        <title>Comparative genomics reveals high biological diversity and specific adaptations in the industrially and medically important fungal genus Aspergillus.</title>
        <authorList>
            <person name="de Vries R.P."/>
            <person name="Riley R."/>
            <person name="Wiebenga A."/>
            <person name="Aguilar-Osorio G."/>
            <person name="Amillis S."/>
            <person name="Uchima C.A."/>
            <person name="Anderluh G."/>
            <person name="Asadollahi M."/>
            <person name="Askin M."/>
            <person name="Barry K."/>
            <person name="Battaglia E."/>
            <person name="Bayram O."/>
            <person name="Benocci T."/>
            <person name="Braus-Stromeyer S.A."/>
            <person name="Caldana C."/>
            <person name="Canovas D."/>
            <person name="Cerqueira G.C."/>
            <person name="Chen F."/>
            <person name="Chen W."/>
            <person name="Choi C."/>
            <person name="Clum A."/>
            <person name="Dos Santos R.A."/>
            <person name="Damasio A.R."/>
            <person name="Diallinas G."/>
            <person name="Emri T."/>
            <person name="Fekete E."/>
            <person name="Flipphi M."/>
            <person name="Freyberg S."/>
            <person name="Gallo A."/>
            <person name="Gournas C."/>
            <person name="Habgood R."/>
            <person name="Hainaut M."/>
            <person name="Harispe M.L."/>
            <person name="Henrissat B."/>
            <person name="Hilden K.S."/>
            <person name="Hope R."/>
            <person name="Hossain A."/>
            <person name="Karabika E."/>
            <person name="Karaffa L."/>
            <person name="Karanyi Z."/>
            <person name="Krasevec N."/>
            <person name="Kuo A."/>
            <person name="Kusch H."/>
            <person name="LaButti K."/>
            <person name="Lagendijk E.L."/>
            <person name="Lapidus A."/>
            <person name="Levasseur A."/>
            <person name="Lindquist E."/>
            <person name="Lipzen A."/>
            <person name="Logrieco A.F."/>
            <person name="MacCabe A."/>
            <person name="Maekelae M.R."/>
            <person name="Malavazi I."/>
            <person name="Melin P."/>
            <person name="Meyer V."/>
            <person name="Mielnichuk N."/>
            <person name="Miskei M."/>
            <person name="Molnar A.P."/>
            <person name="Mule G."/>
            <person name="Ngan C.Y."/>
            <person name="Orejas M."/>
            <person name="Orosz E."/>
            <person name="Ouedraogo J.P."/>
            <person name="Overkamp K.M."/>
            <person name="Park H.-S."/>
            <person name="Perrone G."/>
            <person name="Piumi F."/>
            <person name="Punt P.J."/>
            <person name="Ram A.F."/>
            <person name="Ramon A."/>
            <person name="Rauscher S."/>
            <person name="Record E."/>
            <person name="Riano-Pachon D.M."/>
            <person name="Robert V."/>
            <person name="Roehrig J."/>
            <person name="Ruller R."/>
            <person name="Salamov A."/>
            <person name="Salih N.S."/>
            <person name="Samson R.A."/>
            <person name="Sandor E."/>
            <person name="Sanguinetti M."/>
            <person name="Schuetze T."/>
            <person name="Sepcic K."/>
            <person name="Shelest E."/>
            <person name="Sherlock G."/>
            <person name="Sophianopoulou V."/>
            <person name="Squina F.M."/>
            <person name="Sun H."/>
            <person name="Susca A."/>
            <person name="Todd R.B."/>
            <person name="Tsang A."/>
            <person name="Unkles S.E."/>
            <person name="van de Wiele N."/>
            <person name="van Rossen-Uffink D."/>
            <person name="Oliveira J.V."/>
            <person name="Vesth T.C."/>
            <person name="Visser J."/>
            <person name="Yu J.-H."/>
            <person name="Zhou M."/>
            <person name="Andersen M.R."/>
            <person name="Archer D.B."/>
            <person name="Baker S.E."/>
            <person name="Benoit I."/>
            <person name="Brakhage A.A."/>
            <person name="Braus G.H."/>
            <person name="Fischer R."/>
            <person name="Frisvad J.C."/>
            <person name="Goldman G.H."/>
            <person name="Houbraken J."/>
            <person name="Oakley B."/>
            <person name="Pocsi I."/>
            <person name="Scazzocchio C."/>
            <person name="Seiboth B."/>
            <person name="vanKuyk P.A."/>
            <person name="Wortman J."/>
            <person name="Dyer P.S."/>
            <person name="Grigoriev I.V."/>
        </authorList>
    </citation>
    <scope>NUCLEOTIDE SEQUENCE [LARGE SCALE GENOMIC DNA]</scope>
    <source>
        <strain evidence="2">DTO 134E9</strain>
    </source>
</reference>
<dbReference type="RefSeq" id="XP_040685357.1">
    <property type="nucleotide sequence ID" value="XM_040839516.1"/>
</dbReference>
<proteinExistence type="predicted"/>
<dbReference type="SUPFAM" id="SSF89372">
    <property type="entry name" value="Fucose-specific lectin"/>
    <property type="match status" value="1"/>
</dbReference>